<protein>
    <submittedName>
        <fullName evidence="1">Uncharacterized protein</fullName>
    </submittedName>
</protein>
<dbReference type="EMBL" id="NPDT01000014">
    <property type="protein sequence ID" value="PJZ64086.1"/>
    <property type="molecule type" value="Genomic_DNA"/>
</dbReference>
<evidence type="ECO:0000313" key="2">
    <source>
        <dbReference type="Proteomes" id="UP000231912"/>
    </source>
</evidence>
<comment type="caution">
    <text evidence="1">The sequence shown here is derived from an EMBL/GenBank/DDBJ whole genome shotgun (WGS) entry which is preliminary data.</text>
</comment>
<proteinExistence type="predicted"/>
<dbReference type="AlphaFoldDB" id="A0A2M9Z6N4"/>
<gene>
    <name evidence="1" type="ORF">CH371_19880</name>
</gene>
<name>A0A2M9Z6N4_9LEPT</name>
<accession>A0A2M9Z6N4</accession>
<reference evidence="1 2" key="1">
    <citation type="submission" date="2017-07" db="EMBL/GenBank/DDBJ databases">
        <title>Leptospira spp. isolated from tropical soils.</title>
        <authorList>
            <person name="Thibeaux R."/>
            <person name="Iraola G."/>
            <person name="Ferres I."/>
            <person name="Bierque E."/>
            <person name="Girault D."/>
            <person name="Soupe-Gilbert M.-E."/>
            <person name="Picardeau M."/>
            <person name="Goarant C."/>
        </authorList>
    </citation>
    <scope>NUCLEOTIDE SEQUENCE [LARGE SCALE GENOMIC DNA]</scope>
    <source>
        <strain evidence="1 2">FH2-C-A2</strain>
    </source>
</reference>
<dbReference type="Proteomes" id="UP000231912">
    <property type="component" value="Unassembled WGS sequence"/>
</dbReference>
<organism evidence="1 2">
    <name type="scientific">Leptospira wolffii</name>
    <dbReference type="NCBI Taxonomy" id="409998"/>
    <lineage>
        <taxon>Bacteria</taxon>
        <taxon>Pseudomonadati</taxon>
        <taxon>Spirochaetota</taxon>
        <taxon>Spirochaetia</taxon>
        <taxon>Leptospirales</taxon>
        <taxon>Leptospiraceae</taxon>
        <taxon>Leptospira</taxon>
    </lineage>
</organism>
<evidence type="ECO:0000313" key="1">
    <source>
        <dbReference type="EMBL" id="PJZ64086.1"/>
    </source>
</evidence>
<sequence>MGYATFASVTALAQQARAIANVGTPWSLGDMTTKSFIVLKGLKLGSFKDPFLLIIRKFL</sequence>